<dbReference type="PRINTS" id="PR00081">
    <property type="entry name" value="GDHRDH"/>
</dbReference>
<comment type="caution">
    <text evidence="1">The sequence shown here is derived from an EMBL/GenBank/DDBJ whole genome shotgun (WGS) entry which is preliminary data.</text>
</comment>
<dbReference type="InterPro" id="IPR051935">
    <property type="entry name" value="HSDL2"/>
</dbReference>
<reference evidence="1 2" key="1">
    <citation type="submission" date="2019-03" db="EMBL/GenBank/DDBJ databases">
        <title>Draft genome sequences of novel Actinobacteria.</title>
        <authorList>
            <person name="Sahin N."/>
            <person name="Ay H."/>
            <person name="Saygin H."/>
        </authorList>
    </citation>
    <scope>NUCLEOTIDE SEQUENCE [LARGE SCALE GENOMIC DNA]</scope>
    <source>
        <strain evidence="1 2">JCM 13523</strain>
    </source>
</reference>
<dbReference type="AlphaFoldDB" id="A0A4R4ZTR3"/>
<evidence type="ECO:0000313" key="1">
    <source>
        <dbReference type="EMBL" id="TDD62508.1"/>
    </source>
</evidence>
<dbReference type="OrthoDB" id="9810935at2"/>
<dbReference type="InterPro" id="IPR002347">
    <property type="entry name" value="SDR_fam"/>
</dbReference>
<accession>A0A4R4ZTR3</accession>
<gene>
    <name evidence="1" type="ORF">E1263_03455</name>
</gene>
<evidence type="ECO:0000313" key="2">
    <source>
        <dbReference type="Proteomes" id="UP000295124"/>
    </source>
</evidence>
<dbReference type="Gene3D" id="3.40.50.720">
    <property type="entry name" value="NAD(P)-binding Rossmann-like Domain"/>
    <property type="match status" value="1"/>
</dbReference>
<sequence length="302" mass="33017">MSLSADIVRPPARTDAATMENRDHKGELSGRVAVVTGSSRGIGRALVLALSRAGADVVVSGKSETEDPRVPGTIHSVAEEVRALGGRALAVRTDVRDEAEVERLIGRTVEEFGRVDIVVSNAGALWWERVMDTPPKRYDLMWQVNVRAAYLAAYYALPHMVEQGWGHLLTNSPEVTTMATPGKAAYMTTKMGMSRLQLGIAAEHLADNVAANALWPAAPVDTAATRNWGSERMGDPAQWRRVDIYVDAAMEILTSEPRTCTGRMLTDEEILTERGWTAEELDSYWLTGTAPAEPFWIDGRNA</sequence>
<dbReference type="Pfam" id="PF00106">
    <property type="entry name" value="adh_short"/>
    <property type="match status" value="1"/>
</dbReference>
<dbReference type="PANTHER" id="PTHR42808:SF4">
    <property type="entry name" value="SHORT CHAIN DEHYDROGENASE"/>
    <property type="match status" value="1"/>
</dbReference>
<name>A0A4R4ZTR3_9ACTN</name>
<dbReference type="InterPro" id="IPR036291">
    <property type="entry name" value="NAD(P)-bd_dom_sf"/>
</dbReference>
<dbReference type="PANTHER" id="PTHR42808">
    <property type="entry name" value="HYDROXYSTEROID DEHYDROGENASE-LIKE PROTEIN 2"/>
    <property type="match status" value="1"/>
</dbReference>
<protein>
    <submittedName>
        <fullName evidence="1">SDR family NAD(P)-dependent oxidoreductase</fullName>
    </submittedName>
</protein>
<dbReference type="SUPFAM" id="SSF51735">
    <property type="entry name" value="NAD(P)-binding Rossmann-fold domains"/>
    <property type="match status" value="1"/>
</dbReference>
<organism evidence="1 2">
    <name type="scientific">Kribbella antibiotica</name>
    <dbReference type="NCBI Taxonomy" id="190195"/>
    <lineage>
        <taxon>Bacteria</taxon>
        <taxon>Bacillati</taxon>
        <taxon>Actinomycetota</taxon>
        <taxon>Actinomycetes</taxon>
        <taxon>Propionibacteriales</taxon>
        <taxon>Kribbellaceae</taxon>
        <taxon>Kribbella</taxon>
    </lineage>
</organism>
<dbReference type="Proteomes" id="UP000295124">
    <property type="component" value="Unassembled WGS sequence"/>
</dbReference>
<dbReference type="EMBL" id="SMKX01000006">
    <property type="protein sequence ID" value="TDD62508.1"/>
    <property type="molecule type" value="Genomic_DNA"/>
</dbReference>
<keyword evidence="2" id="KW-1185">Reference proteome</keyword>
<proteinExistence type="predicted"/>
<dbReference type="NCBIfam" id="NF006133">
    <property type="entry name" value="PRK08278.1"/>
    <property type="match status" value="1"/>
</dbReference>